<protein>
    <recommendedName>
        <fullName evidence="5">HTH lysR-type domain-containing protein</fullName>
    </recommendedName>
</protein>
<comment type="similarity">
    <text evidence="1">Belongs to the LysR transcriptional regulatory family.</text>
</comment>
<proteinExistence type="inferred from homology"/>
<dbReference type="Gene3D" id="3.40.190.10">
    <property type="entry name" value="Periplasmic binding protein-like II"/>
    <property type="match status" value="2"/>
</dbReference>
<keyword evidence="7" id="KW-1185">Reference proteome</keyword>
<dbReference type="SUPFAM" id="SSF46785">
    <property type="entry name" value="Winged helix' DNA-binding domain"/>
    <property type="match status" value="1"/>
</dbReference>
<dbReference type="PANTHER" id="PTHR30537">
    <property type="entry name" value="HTH-TYPE TRANSCRIPTIONAL REGULATOR"/>
    <property type="match status" value="1"/>
</dbReference>
<dbReference type="PROSITE" id="PS50931">
    <property type="entry name" value="HTH_LYSR"/>
    <property type="match status" value="1"/>
</dbReference>
<dbReference type="SUPFAM" id="SSF53850">
    <property type="entry name" value="Periplasmic binding protein-like II"/>
    <property type="match status" value="1"/>
</dbReference>
<dbReference type="STRING" id="1123237.Salmuc_03668"/>
<dbReference type="Pfam" id="PF00126">
    <property type="entry name" value="HTH_1"/>
    <property type="match status" value="1"/>
</dbReference>
<feature type="domain" description="HTH lysR-type" evidence="5">
    <location>
        <begin position="5"/>
        <end position="62"/>
    </location>
</feature>
<keyword evidence="3" id="KW-0238">DNA-binding</keyword>
<dbReference type="InterPro" id="IPR036388">
    <property type="entry name" value="WH-like_DNA-bd_sf"/>
</dbReference>
<accession>S9QKM8</accession>
<keyword evidence="4" id="KW-0804">Transcription</keyword>
<name>S9QKM8_9RHOB</name>
<dbReference type="InterPro" id="IPR058163">
    <property type="entry name" value="LysR-type_TF_proteobact-type"/>
</dbReference>
<comment type="caution">
    <text evidence="6">The sequence shown here is derived from an EMBL/GenBank/DDBJ whole genome shotgun (WGS) entry which is preliminary data.</text>
</comment>
<reference evidence="7" key="1">
    <citation type="journal article" date="2014" name="Stand. Genomic Sci.">
        <title>Genome sequence of the exopolysaccharide-producing Salipiger mucosus type strain (DSM 16094(T)), a moderately halophilic member of the Roseobacter clade.</title>
        <authorList>
            <person name="Riedel T."/>
            <person name="Spring S."/>
            <person name="Fiebig A."/>
            <person name="Petersen J."/>
            <person name="Kyrpides N.C."/>
            <person name="Goker M."/>
            <person name="Klenk H.P."/>
        </authorList>
    </citation>
    <scope>NUCLEOTIDE SEQUENCE [LARGE SCALE GENOMIC DNA]</scope>
    <source>
        <strain evidence="7">DSM 16094</strain>
    </source>
</reference>
<dbReference type="GO" id="GO:0006351">
    <property type="term" value="P:DNA-templated transcription"/>
    <property type="evidence" value="ECO:0007669"/>
    <property type="project" value="TreeGrafter"/>
</dbReference>
<dbReference type="Gene3D" id="1.10.10.10">
    <property type="entry name" value="Winged helix-like DNA-binding domain superfamily/Winged helix DNA-binding domain"/>
    <property type="match status" value="1"/>
</dbReference>
<keyword evidence="2" id="KW-0805">Transcription regulation</keyword>
<dbReference type="GO" id="GO:0043565">
    <property type="term" value="F:sequence-specific DNA binding"/>
    <property type="evidence" value="ECO:0007669"/>
    <property type="project" value="TreeGrafter"/>
</dbReference>
<evidence type="ECO:0000259" key="5">
    <source>
        <dbReference type="PROSITE" id="PS50931"/>
    </source>
</evidence>
<evidence type="ECO:0000256" key="3">
    <source>
        <dbReference type="ARBA" id="ARBA00023125"/>
    </source>
</evidence>
<dbReference type="EMBL" id="APVH01000032">
    <property type="protein sequence ID" value="EPX80352.1"/>
    <property type="molecule type" value="Genomic_DNA"/>
</dbReference>
<evidence type="ECO:0000256" key="4">
    <source>
        <dbReference type="ARBA" id="ARBA00023163"/>
    </source>
</evidence>
<evidence type="ECO:0000256" key="1">
    <source>
        <dbReference type="ARBA" id="ARBA00009437"/>
    </source>
</evidence>
<evidence type="ECO:0000313" key="6">
    <source>
        <dbReference type="EMBL" id="EPX80352.1"/>
    </source>
</evidence>
<evidence type="ECO:0000313" key="7">
    <source>
        <dbReference type="Proteomes" id="UP000015347"/>
    </source>
</evidence>
<dbReference type="PANTHER" id="PTHR30537:SF74">
    <property type="entry name" value="HTH-TYPE TRANSCRIPTIONAL REGULATOR TRPI"/>
    <property type="match status" value="1"/>
</dbReference>
<dbReference type="InterPro" id="IPR000847">
    <property type="entry name" value="LysR_HTH_N"/>
</dbReference>
<dbReference type="AlphaFoldDB" id="S9QKM8"/>
<dbReference type="Pfam" id="PF03466">
    <property type="entry name" value="LysR_substrate"/>
    <property type="match status" value="1"/>
</dbReference>
<dbReference type="eggNOG" id="COG0583">
    <property type="taxonomic scope" value="Bacteria"/>
</dbReference>
<sequence>MSDQPSLAALRAFVAVGEAGSIRGAAQAMGVDHAAVSRHLRRVEQALGVALVEQRGRRQELTEAGARYHARLRAAFNDIRTATEEVAGNRRPVFEIHAQPGIAHRLLLPALPALSARLSEVDVMIHTANEQLETEPENCFVEIYFGVEPRHASGYRDHVLAAPRFFPVANPGADPRWFAVESAEDLMAFPIINAQNAAGLWEIWLGELGSRAEIPRSGLQMPNTHLALEAARFGQGIALANEMLVRADFASGDLREILRTDTRIEGYRLAVPDRWAGSAPVRALHGWLNETLGTPARQAGEKRGDMPAAP</sequence>
<dbReference type="HOGENOM" id="CLU_039613_37_0_5"/>
<dbReference type="RefSeq" id="WP_020038816.1">
    <property type="nucleotide sequence ID" value="NZ_KE557277.1"/>
</dbReference>
<dbReference type="InterPro" id="IPR005119">
    <property type="entry name" value="LysR_subst-bd"/>
</dbReference>
<dbReference type="InterPro" id="IPR036390">
    <property type="entry name" value="WH_DNA-bd_sf"/>
</dbReference>
<evidence type="ECO:0000256" key="2">
    <source>
        <dbReference type="ARBA" id="ARBA00023015"/>
    </source>
</evidence>
<dbReference type="Proteomes" id="UP000015347">
    <property type="component" value="Unassembled WGS sequence"/>
</dbReference>
<gene>
    <name evidence="6" type="ORF">Salmuc_03668</name>
</gene>
<organism evidence="6 7">
    <name type="scientific">Salipiger mucosus DSM 16094</name>
    <dbReference type="NCBI Taxonomy" id="1123237"/>
    <lineage>
        <taxon>Bacteria</taxon>
        <taxon>Pseudomonadati</taxon>
        <taxon>Pseudomonadota</taxon>
        <taxon>Alphaproteobacteria</taxon>
        <taxon>Rhodobacterales</taxon>
        <taxon>Roseobacteraceae</taxon>
        <taxon>Salipiger</taxon>
    </lineage>
</organism>
<dbReference type="GO" id="GO:0003700">
    <property type="term" value="F:DNA-binding transcription factor activity"/>
    <property type="evidence" value="ECO:0007669"/>
    <property type="project" value="InterPro"/>
</dbReference>